<comment type="caution">
    <text evidence="3">The sequence shown here is derived from an EMBL/GenBank/DDBJ whole genome shotgun (WGS) entry which is preliminary data.</text>
</comment>
<proteinExistence type="predicted"/>
<dbReference type="InterPro" id="IPR001466">
    <property type="entry name" value="Beta-lactam-related"/>
</dbReference>
<dbReference type="InterPro" id="IPR050789">
    <property type="entry name" value="Diverse_Enzym_Activities"/>
</dbReference>
<dbReference type="GO" id="GO:0016787">
    <property type="term" value="F:hydrolase activity"/>
    <property type="evidence" value="ECO:0007669"/>
    <property type="project" value="UniProtKB-KW"/>
</dbReference>
<dbReference type="SUPFAM" id="SSF56601">
    <property type="entry name" value="beta-lactamase/transpeptidase-like"/>
    <property type="match status" value="1"/>
</dbReference>
<dbReference type="PANTHER" id="PTHR43283">
    <property type="entry name" value="BETA-LACTAMASE-RELATED"/>
    <property type="match status" value="1"/>
</dbReference>
<dbReference type="EMBL" id="PYMA01000015">
    <property type="protein sequence ID" value="PSW17266.1"/>
    <property type="molecule type" value="Genomic_DNA"/>
</dbReference>
<protein>
    <submittedName>
        <fullName evidence="3">Serine hydrolase</fullName>
    </submittedName>
</protein>
<feature type="chain" id="PRO_5015598987" evidence="1">
    <location>
        <begin position="25"/>
        <end position="459"/>
    </location>
</feature>
<dbReference type="Gene3D" id="3.40.710.10">
    <property type="entry name" value="DD-peptidase/beta-lactamase superfamily"/>
    <property type="match status" value="1"/>
</dbReference>
<evidence type="ECO:0000313" key="4">
    <source>
        <dbReference type="Proteomes" id="UP000241771"/>
    </source>
</evidence>
<gene>
    <name evidence="3" type="ORF">C9I98_19890</name>
</gene>
<dbReference type="InterPro" id="IPR012338">
    <property type="entry name" value="Beta-lactam/transpept-like"/>
</dbReference>
<keyword evidence="4" id="KW-1185">Reference proteome</keyword>
<evidence type="ECO:0000313" key="3">
    <source>
        <dbReference type="EMBL" id="PSW17266.1"/>
    </source>
</evidence>
<accession>A0A2T3NNP1</accession>
<feature type="domain" description="Beta-lactamase-related" evidence="2">
    <location>
        <begin position="129"/>
        <end position="440"/>
    </location>
</feature>
<name>A0A2T3NNP1_9GAMM</name>
<dbReference type="Proteomes" id="UP000241771">
    <property type="component" value="Unassembled WGS sequence"/>
</dbReference>
<dbReference type="OrthoDB" id="9814204at2"/>
<reference evidence="3 4" key="1">
    <citation type="submission" date="2018-01" db="EMBL/GenBank/DDBJ databases">
        <title>Whole genome sequencing of Histamine producing bacteria.</title>
        <authorList>
            <person name="Butler K."/>
        </authorList>
    </citation>
    <scope>NUCLEOTIDE SEQUENCE [LARGE SCALE GENOMIC DNA]</scope>
    <source>
        <strain evidence="3 4">DSM 100436</strain>
    </source>
</reference>
<sequence>MIPTVKTTILALFTASVFAGSAFADATDPAKAVEAALQKEGAQVTLPVSAVIDGFSADFAKEAKASFNNFHYQMGGDHALYYNSHLNEMTATAQARPNENYKPLARNLDQRINDLKVETSKGELSLTDYMAHPHFRHQAMVMVHKGKVVYEAYPGMKPTDQHVWFSAAKTTAGILAAQLVESGELDMDKMVSAYIPELKGTVWDDVTVASVVNMTTGLDNEETLESIMNPDSAVVRYFASILGSPRASTGEMENWLTDVSRAQTRIEGEAQGDVFRYASINTSILVQLIENVTGKTFTKTFEDQVWGKMYARQSANLGIAEDGHALAVGLLQTTPEDMVRFATLFTPSWNAVAEEQVVSPELIKLITSNQDAGRYAESAKRASSLSSFGEYSVGNAFQFDFIFEDGAMAKSGNLNQMIYMDPERDFAAVVVSTSPYHSGYGESKAPTFMRKAAKMLAGE</sequence>
<feature type="signal peptide" evidence="1">
    <location>
        <begin position="1"/>
        <end position="24"/>
    </location>
</feature>
<organism evidence="3 4">
    <name type="scientific">Photobacterium sanctipauli</name>
    <dbReference type="NCBI Taxonomy" id="1342794"/>
    <lineage>
        <taxon>Bacteria</taxon>
        <taxon>Pseudomonadati</taxon>
        <taxon>Pseudomonadota</taxon>
        <taxon>Gammaproteobacteria</taxon>
        <taxon>Vibrionales</taxon>
        <taxon>Vibrionaceae</taxon>
        <taxon>Photobacterium</taxon>
    </lineage>
</organism>
<keyword evidence="3" id="KW-0378">Hydrolase</keyword>
<evidence type="ECO:0000256" key="1">
    <source>
        <dbReference type="SAM" id="SignalP"/>
    </source>
</evidence>
<dbReference type="AlphaFoldDB" id="A0A2T3NNP1"/>
<evidence type="ECO:0000259" key="2">
    <source>
        <dbReference type="Pfam" id="PF00144"/>
    </source>
</evidence>
<keyword evidence="1" id="KW-0732">Signal</keyword>
<dbReference type="PANTHER" id="PTHR43283:SF7">
    <property type="entry name" value="BETA-LACTAMASE-RELATED DOMAIN-CONTAINING PROTEIN"/>
    <property type="match status" value="1"/>
</dbReference>
<dbReference type="Pfam" id="PF00144">
    <property type="entry name" value="Beta-lactamase"/>
    <property type="match status" value="1"/>
</dbReference>